<keyword evidence="1" id="KW-0472">Membrane</keyword>
<feature type="transmembrane region" description="Helical" evidence="1">
    <location>
        <begin position="28"/>
        <end position="51"/>
    </location>
</feature>
<feature type="transmembrane region" description="Helical" evidence="1">
    <location>
        <begin position="105"/>
        <end position="126"/>
    </location>
</feature>
<keyword evidence="3" id="KW-1185">Reference proteome</keyword>
<proteinExistence type="predicted"/>
<keyword evidence="1" id="KW-1133">Transmembrane helix</keyword>
<accession>A0A495W2Q3</accession>
<evidence type="ECO:0000313" key="2">
    <source>
        <dbReference type="EMBL" id="RKT54118.1"/>
    </source>
</evidence>
<evidence type="ECO:0000256" key="1">
    <source>
        <dbReference type="SAM" id="Phobius"/>
    </source>
</evidence>
<name>A0A495W2Q3_9PSEU</name>
<comment type="caution">
    <text evidence="2">The sequence shown here is derived from an EMBL/GenBank/DDBJ whole genome shotgun (WGS) entry which is preliminary data.</text>
</comment>
<dbReference type="OrthoDB" id="9838233at2"/>
<feature type="transmembrane region" description="Helical" evidence="1">
    <location>
        <begin position="57"/>
        <end position="77"/>
    </location>
</feature>
<dbReference type="AlphaFoldDB" id="A0A495W2Q3"/>
<dbReference type="Proteomes" id="UP000282084">
    <property type="component" value="Unassembled WGS sequence"/>
</dbReference>
<keyword evidence="1" id="KW-0812">Transmembrane</keyword>
<organism evidence="2 3">
    <name type="scientific">Saccharothrix australiensis</name>
    <dbReference type="NCBI Taxonomy" id="2072"/>
    <lineage>
        <taxon>Bacteria</taxon>
        <taxon>Bacillati</taxon>
        <taxon>Actinomycetota</taxon>
        <taxon>Actinomycetes</taxon>
        <taxon>Pseudonocardiales</taxon>
        <taxon>Pseudonocardiaceae</taxon>
        <taxon>Saccharothrix</taxon>
    </lineage>
</organism>
<dbReference type="RefSeq" id="WP_121005392.1">
    <property type="nucleotide sequence ID" value="NZ_RBXO01000001.1"/>
</dbReference>
<reference evidence="2 3" key="1">
    <citation type="submission" date="2018-10" db="EMBL/GenBank/DDBJ databases">
        <title>Sequencing the genomes of 1000 actinobacteria strains.</title>
        <authorList>
            <person name="Klenk H.-P."/>
        </authorList>
    </citation>
    <scope>NUCLEOTIDE SEQUENCE [LARGE SCALE GENOMIC DNA]</scope>
    <source>
        <strain evidence="2 3">DSM 43800</strain>
    </source>
</reference>
<feature type="transmembrane region" description="Helical" evidence="1">
    <location>
        <begin position="141"/>
        <end position="166"/>
    </location>
</feature>
<sequence length="172" mass="17502">MILPVGGGPPPLYVQISPRRAAHVRARCGAVGLLVVGTALVLGVVLVVVGLGLPTSYHPLSAIGVAVGALTAFWLLLSGTTLKGARSSVQGGSLDVNRAGVTRRVLGALWAGAVFCAALSCFLQLMTLNSGPRQVQFTTGLAVYLVLLAVSATLSGVVFFVARGLLDPRSAA</sequence>
<gene>
    <name evidence="2" type="ORF">C8E97_2720</name>
</gene>
<protein>
    <submittedName>
        <fullName evidence="2">Uncharacterized protein</fullName>
    </submittedName>
</protein>
<dbReference type="EMBL" id="RBXO01000001">
    <property type="protein sequence ID" value="RKT54118.1"/>
    <property type="molecule type" value="Genomic_DNA"/>
</dbReference>
<evidence type="ECO:0000313" key="3">
    <source>
        <dbReference type="Proteomes" id="UP000282084"/>
    </source>
</evidence>